<organism evidence="2 3">
    <name type="scientific">Trypanosoma rangeli SC58</name>
    <dbReference type="NCBI Taxonomy" id="429131"/>
    <lineage>
        <taxon>Eukaryota</taxon>
        <taxon>Discoba</taxon>
        <taxon>Euglenozoa</taxon>
        <taxon>Kinetoplastea</taxon>
        <taxon>Metakinetoplastina</taxon>
        <taxon>Trypanosomatida</taxon>
        <taxon>Trypanosomatidae</taxon>
        <taxon>Trypanosoma</taxon>
        <taxon>Herpetosoma</taxon>
    </lineage>
</organism>
<keyword evidence="1" id="KW-0812">Transmembrane</keyword>
<accession>A0A061J3L6</accession>
<gene>
    <name evidence="2" type="ORF">TRSC58_04404</name>
</gene>
<dbReference type="AlphaFoldDB" id="A0A061J3L6"/>
<evidence type="ECO:0008006" key="4">
    <source>
        <dbReference type="Google" id="ProtNLM"/>
    </source>
</evidence>
<comment type="caution">
    <text evidence="2">The sequence shown here is derived from an EMBL/GenBank/DDBJ whole genome shotgun (WGS) entry which is preliminary data.</text>
</comment>
<dbReference type="EMBL" id="AUPL01004404">
    <property type="protein sequence ID" value="ESL07902.1"/>
    <property type="molecule type" value="Genomic_DNA"/>
</dbReference>
<evidence type="ECO:0000313" key="3">
    <source>
        <dbReference type="Proteomes" id="UP000031737"/>
    </source>
</evidence>
<dbReference type="OrthoDB" id="275942at2759"/>
<name>A0A061J3L6_TRYRA</name>
<evidence type="ECO:0000313" key="2">
    <source>
        <dbReference type="EMBL" id="ESL07902.1"/>
    </source>
</evidence>
<keyword evidence="1" id="KW-0472">Membrane</keyword>
<feature type="transmembrane region" description="Helical" evidence="1">
    <location>
        <begin position="88"/>
        <end position="112"/>
    </location>
</feature>
<reference evidence="2 3" key="1">
    <citation type="submission" date="2013-07" db="EMBL/GenBank/DDBJ databases">
        <authorList>
            <person name="Stoco P.H."/>
            <person name="Wagner G."/>
            <person name="Gerber A."/>
            <person name="Zaha A."/>
            <person name="Thompson C."/>
            <person name="Bartholomeu D.C."/>
            <person name="Luckemeyer D.D."/>
            <person name="Bahia D."/>
            <person name="Loreto E."/>
            <person name="Prestes E.B."/>
            <person name="Lima F.M."/>
            <person name="Rodrigues-Luiz G."/>
            <person name="Vallejo G.A."/>
            <person name="Filho J.F."/>
            <person name="Monteiro K.M."/>
            <person name="Tyler K.M."/>
            <person name="de Almeida L.G."/>
            <person name="Ortiz M.F."/>
            <person name="Siervo M.A."/>
            <person name="de Moraes M.H."/>
            <person name="Cunha O.L."/>
            <person name="Mendonca-Neto R."/>
            <person name="Silva R."/>
            <person name="Teixeira S.M."/>
            <person name="Murta S.M."/>
            <person name="Sincero T.C."/>
            <person name="Mendes T.A."/>
            <person name="Urmenyi T.P."/>
            <person name="Silva V.G."/>
            <person name="da Rocha W.D."/>
            <person name="Andersson B."/>
            <person name="Romanha A.J."/>
            <person name="Steindel M."/>
            <person name="de Vasconcelos A.T."/>
            <person name="Grisard E.C."/>
        </authorList>
    </citation>
    <scope>NUCLEOTIDE SEQUENCE [LARGE SCALE GENOMIC DNA]</scope>
    <source>
        <strain evidence="2 3">SC58</strain>
    </source>
</reference>
<dbReference type="VEuPathDB" id="TriTrypDB:TRSC58_04404"/>
<keyword evidence="3" id="KW-1185">Reference proteome</keyword>
<sequence>MGGCLAAKRCTSFAAANAASLLPLSSHFFCFSQWALCGRAGAMAYESPARLKWATVVFWNVLDPAFRAHFKYYRRKVAVDRYLERKGVLFNIAVGLTFGLTLYFTVVSKFLLPPSVASEHSMEDNAKEVLRTMKCDTTKELPAFLLMRAKREIIGKLHVAADRAEVKRQREEVAGLLRTLKEQQEGSALR</sequence>
<dbReference type="Proteomes" id="UP000031737">
    <property type="component" value="Unassembled WGS sequence"/>
</dbReference>
<proteinExistence type="predicted"/>
<protein>
    <recommendedName>
        <fullName evidence="4">Transmembrane protein</fullName>
    </recommendedName>
</protein>
<evidence type="ECO:0000256" key="1">
    <source>
        <dbReference type="SAM" id="Phobius"/>
    </source>
</evidence>
<keyword evidence="1" id="KW-1133">Transmembrane helix</keyword>